<dbReference type="EMBL" id="JAMZMK010007885">
    <property type="protein sequence ID" value="KAI7742825.1"/>
    <property type="molecule type" value="Genomic_DNA"/>
</dbReference>
<dbReference type="Proteomes" id="UP001206925">
    <property type="component" value="Unassembled WGS sequence"/>
</dbReference>
<dbReference type="Pfam" id="PF02375">
    <property type="entry name" value="JmjN"/>
    <property type="match status" value="1"/>
</dbReference>
<feature type="non-terminal residue" evidence="3">
    <location>
        <position position="219"/>
    </location>
</feature>
<evidence type="ECO:0000313" key="4">
    <source>
        <dbReference type="Proteomes" id="UP001206925"/>
    </source>
</evidence>
<feature type="compositionally biased region" description="Basic and acidic residues" evidence="1">
    <location>
        <begin position="29"/>
        <end position="45"/>
    </location>
</feature>
<feature type="domain" description="JmjN" evidence="2">
    <location>
        <begin position="109"/>
        <end position="150"/>
    </location>
</feature>
<dbReference type="PANTHER" id="PTHR10694:SF109">
    <property type="entry name" value="CHROMATIN REMODELING &amp; TRANSCRIPTION REGULATOR FYR FAMILY"/>
    <property type="match status" value="1"/>
</dbReference>
<dbReference type="SMART" id="SM00545">
    <property type="entry name" value="JmjN"/>
    <property type="match status" value="1"/>
</dbReference>
<dbReference type="GO" id="GO:0005634">
    <property type="term" value="C:nucleus"/>
    <property type="evidence" value="ECO:0007669"/>
    <property type="project" value="TreeGrafter"/>
</dbReference>
<comment type="caution">
    <text evidence="3">The sequence shown here is derived from an EMBL/GenBank/DDBJ whole genome shotgun (WGS) entry which is preliminary data.</text>
</comment>
<keyword evidence="4" id="KW-1185">Reference proteome</keyword>
<protein>
    <recommendedName>
        <fullName evidence="2">JmjN domain-containing protein</fullName>
    </recommendedName>
</protein>
<sequence>MGTELIRHHVKEESMDIPAIPPGAPELQPVKKESRVEPNDEEKTKRSVRPRPEINYGSSGDESESEQNQTLSTGISKGVIRGCEECSNCQKVIARWHPEKARRPDLLEAPVFYPTEEEFEDTLKYIASIRDKAEAYGICRIVPPSSWKPPCPLKEKNVWENSAFATRVQRVDKLQNRDSLNQILRPNCHKKSKRRKCMKVGLDLKTHVPDTGAPVDLMA</sequence>
<reference evidence="3" key="1">
    <citation type="submission" date="2022-06" db="EMBL/GenBank/DDBJ databases">
        <title>Uncovering the hologenomic basis of an extraordinary plant invasion.</title>
        <authorList>
            <person name="Bieker V.C."/>
            <person name="Martin M.D."/>
            <person name="Gilbert T."/>
            <person name="Hodgins K."/>
            <person name="Battlay P."/>
            <person name="Petersen B."/>
            <person name="Wilson J."/>
        </authorList>
    </citation>
    <scope>NUCLEOTIDE SEQUENCE</scope>
    <source>
        <strain evidence="3">AA19_3_7</strain>
        <tissue evidence="3">Leaf</tissue>
    </source>
</reference>
<accession>A0AAD5GHH3</accession>
<dbReference type="AlphaFoldDB" id="A0AAD5GHH3"/>
<feature type="compositionally biased region" description="Polar residues" evidence="1">
    <location>
        <begin position="56"/>
        <end position="71"/>
    </location>
</feature>
<dbReference type="GO" id="GO:0010468">
    <property type="term" value="P:regulation of gene expression"/>
    <property type="evidence" value="ECO:0007669"/>
    <property type="project" value="TreeGrafter"/>
</dbReference>
<evidence type="ECO:0000259" key="2">
    <source>
        <dbReference type="PROSITE" id="PS51183"/>
    </source>
</evidence>
<evidence type="ECO:0000256" key="1">
    <source>
        <dbReference type="SAM" id="MobiDB-lite"/>
    </source>
</evidence>
<proteinExistence type="predicted"/>
<gene>
    <name evidence="3" type="ORF">M8C21_005665</name>
</gene>
<feature type="region of interest" description="Disordered" evidence="1">
    <location>
        <begin position="1"/>
        <end position="71"/>
    </location>
</feature>
<dbReference type="InterPro" id="IPR003349">
    <property type="entry name" value="JmjN"/>
</dbReference>
<dbReference type="PANTHER" id="PTHR10694">
    <property type="entry name" value="LYSINE-SPECIFIC DEMETHYLASE"/>
    <property type="match status" value="1"/>
</dbReference>
<organism evidence="3 4">
    <name type="scientific">Ambrosia artemisiifolia</name>
    <name type="common">Common ragweed</name>
    <dbReference type="NCBI Taxonomy" id="4212"/>
    <lineage>
        <taxon>Eukaryota</taxon>
        <taxon>Viridiplantae</taxon>
        <taxon>Streptophyta</taxon>
        <taxon>Embryophyta</taxon>
        <taxon>Tracheophyta</taxon>
        <taxon>Spermatophyta</taxon>
        <taxon>Magnoliopsida</taxon>
        <taxon>eudicotyledons</taxon>
        <taxon>Gunneridae</taxon>
        <taxon>Pentapetalae</taxon>
        <taxon>asterids</taxon>
        <taxon>campanulids</taxon>
        <taxon>Asterales</taxon>
        <taxon>Asteraceae</taxon>
        <taxon>Asteroideae</taxon>
        <taxon>Heliantheae alliance</taxon>
        <taxon>Heliantheae</taxon>
        <taxon>Ambrosia</taxon>
    </lineage>
</organism>
<dbReference type="Gene3D" id="2.60.120.650">
    <property type="entry name" value="Cupin"/>
    <property type="match status" value="1"/>
</dbReference>
<feature type="compositionally biased region" description="Basic and acidic residues" evidence="1">
    <location>
        <begin position="1"/>
        <end position="14"/>
    </location>
</feature>
<dbReference type="GO" id="GO:0034647">
    <property type="term" value="F:histone H3K4me/H3K4me2/H3K4me3 demethylase activity"/>
    <property type="evidence" value="ECO:0007669"/>
    <property type="project" value="TreeGrafter"/>
</dbReference>
<name>A0AAD5GHH3_AMBAR</name>
<dbReference type="GO" id="GO:0000785">
    <property type="term" value="C:chromatin"/>
    <property type="evidence" value="ECO:0007669"/>
    <property type="project" value="TreeGrafter"/>
</dbReference>
<evidence type="ECO:0000313" key="3">
    <source>
        <dbReference type="EMBL" id="KAI7742825.1"/>
    </source>
</evidence>
<dbReference type="PROSITE" id="PS51183">
    <property type="entry name" value="JMJN"/>
    <property type="match status" value="1"/>
</dbReference>